<name>A0A564WI35_9PROT</name>
<feature type="region of interest" description="Disordered" evidence="1">
    <location>
        <begin position="742"/>
        <end position="773"/>
    </location>
</feature>
<dbReference type="Gene3D" id="3.30.1330.60">
    <property type="entry name" value="OmpA-like domain"/>
    <property type="match status" value="1"/>
</dbReference>
<gene>
    <name evidence="3" type="ORF">DF3PA_70060</name>
</gene>
<evidence type="ECO:0000256" key="1">
    <source>
        <dbReference type="SAM" id="MobiDB-lite"/>
    </source>
</evidence>
<sequence>MRGVSEPSIHTQGSDQRGKTRARRRWLRFGAPVVLVAGALALLVHFGPQLLARHLVGTYFRGLNIDTSGVDTLTINPWAGRVAVGPVAFRGTGSEADAEGAQIGRLGLKIDYTALFRKRASVASVVVEGIRLDVHQAADGELSFNGIPLRQILAEQAEADAKDEAKEAAAEVERAASAWGVGLDDLELRDSRLVFTDHKGGRATIDVAELDLEGFRTWTAEDPGSFRLQGSLNGIGITAEGTATPLSSNIRIDSKVDVSGITISRIEAYTGPLGFSPSDGTLDLSLTSKGAAVFPDARVDADLEARIAIQGLDAARSDIGAFKIAGGTIALPALAFTYDGTRSIGLAGTADAALDGVDVRVTQGTRVAAAALRADIEDLRVALPKTGAVTLTARPTLALDELALGGPSIEGTVATTKIALSAFSFDPAQVAMVVTGTTAMNAVDLVLPLRKPIRIAMASLNANADGTELGFGERTLLRGPVAAVADGVAVSVAMKEPTPPQPPPALRVTAARLSAEMPGFAYEEQAEGNQVKLAGPMAAFEDFVMTTPVAPGFSLDVRAGRLNFKEPKFDLHDGATLSLVARADVSAPDFSVAYRQDAAPADAPAALGTRLSTFAFAIRELNYAENGSAMTLKLEGPLKADRLDVALAATADQPEATVAVTKLDLDLADVGYHEEPATIDWHSKLDLAMRALDLSLDKGRRASARVSDVRLDELDANAKPQIAFERLRLGKLDANLIRSKATAAAAPAPAKESKQQPEKPKAKDAKSAPRWPPAGMPAIRIGQLAILDGAKLTVSDEAVQPPRKSTLEIRKFALADLDSIHPQRVSDLRLDARLDGAPITVDGFGAIFKPKPDFGLTARVNRLALAAVSPYVRPEIGLDLVGGTIDVDARAGAKTARLEGELKATVKDAAFADRPGAGEDAISRSIGLPLNAIVDLLEDPDGTIDVVIPFEGDLASPDFDLSQVMWTGFVRVLRALVTAPFKLVSASVSLLSGSDQSGGAAESGKAAFTIEPIPFPAGSAALDAGAPPRIKSLVQVLKDRPRLHLKICGIAAQADLGAKPAPQAPTPEQTAALTRLAAGRMDAVARELTAAGGIASERIERCPAPVVDPSDTGGPRVAVRF</sequence>
<evidence type="ECO:0000313" key="4">
    <source>
        <dbReference type="Proteomes" id="UP000326641"/>
    </source>
</evidence>
<dbReference type="Pfam" id="PF05359">
    <property type="entry name" value="DUF748"/>
    <property type="match status" value="1"/>
</dbReference>
<dbReference type="InterPro" id="IPR036737">
    <property type="entry name" value="OmpA-like_sf"/>
</dbReference>
<evidence type="ECO:0000313" key="3">
    <source>
        <dbReference type="EMBL" id="VUX47739.1"/>
    </source>
</evidence>
<comment type="caution">
    <text evidence="3">The sequence shown here is derived from an EMBL/GenBank/DDBJ whole genome shotgun (WGS) entry which is preliminary data.</text>
</comment>
<dbReference type="InterPro" id="IPR008023">
    <property type="entry name" value="DUF748"/>
</dbReference>
<keyword evidence="2" id="KW-0472">Membrane</keyword>
<keyword evidence="2" id="KW-1133">Transmembrane helix</keyword>
<evidence type="ECO:0008006" key="5">
    <source>
        <dbReference type="Google" id="ProtNLM"/>
    </source>
</evidence>
<dbReference type="AlphaFoldDB" id="A0A564WI35"/>
<protein>
    <recommendedName>
        <fullName evidence="5">DUF748 domain-containing protein</fullName>
    </recommendedName>
</protein>
<feature type="compositionally biased region" description="Basic and acidic residues" evidence="1">
    <location>
        <begin position="751"/>
        <end position="767"/>
    </location>
</feature>
<keyword evidence="4" id="KW-1185">Reference proteome</keyword>
<organism evidence="3 4">
    <name type="scientific">Candidatus Defluviicoccus seviourii</name>
    <dbReference type="NCBI Taxonomy" id="2565273"/>
    <lineage>
        <taxon>Bacteria</taxon>
        <taxon>Pseudomonadati</taxon>
        <taxon>Pseudomonadota</taxon>
        <taxon>Alphaproteobacteria</taxon>
        <taxon>Rhodospirillales</taxon>
        <taxon>Rhodospirillaceae</taxon>
        <taxon>Defluviicoccus</taxon>
    </lineage>
</organism>
<dbReference type="EMBL" id="UXAT02000052">
    <property type="protein sequence ID" value="VUX47739.1"/>
    <property type="molecule type" value="Genomic_DNA"/>
</dbReference>
<reference evidence="3" key="1">
    <citation type="submission" date="2018-11" db="EMBL/GenBank/DDBJ databases">
        <authorList>
            <person name="Onetto C."/>
        </authorList>
    </citation>
    <scope>NUCLEOTIDE SEQUENCE [LARGE SCALE GENOMIC DNA]</scope>
</reference>
<proteinExistence type="predicted"/>
<accession>A0A564WI35</accession>
<dbReference type="Proteomes" id="UP000326641">
    <property type="component" value="Unassembled WGS sequence"/>
</dbReference>
<keyword evidence="2" id="KW-0812">Transmembrane</keyword>
<feature type="transmembrane region" description="Helical" evidence="2">
    <location>
        <begin position="26"/>
        <end position="46"/>
    </location>
</feature>
<feature type="region of interest" description="Disordered" evidence="1">
    <location>
        <begin position="1"/>
        <end position="21"/>
    </location>
</feature>
<evidence type="ECO:0000256" key="2">
    <source>
        <dbReference type="SAM" id="Phobius"/>
    </source>
</evidence>